<evidence type="ECO:0000256" key="3">
    <source>
        <dbReference type="ARBA" id="ARBA00004906"/>
    </source>
</evidence>
<comment type="subcellular location">
    <subcellularLocation>
        <location evidence="2 14">Nucleus</location>
    </subcellularLocation>
</comment>
<dbReference type="GO" id="GO:0061630">
    <property type="term" value="F:ubiquitin protein ligase activity"/>
    <property type="evidence" value="ECO:0007669"/>
    <property type="project" value="UniProtKB-EC"/>
</dbReference>
<dbReference type="InterPro" id="IPR013083">
    <property type="entry name" value="Znf_RING/FYVE/PHD"/>
</dbReference>
<keyword evidence="6 14" id="KW-0479">Metal-binding</keyword>
<evidence type="ECO:0000256" key="9">
    <source>
        <dbReference type="ARBA" id="ARBA00022833"/>
    </source>
</evidence>
<feature type="region of interest" description="Disordered" evidence="16">
    <location>
        <begin position="133"/>
        <end position="153"/>
    </location>
</feature>
<name>A0AAD8PEJ1_BABGI</name>
<evidence type="ECO:0000259" key="17">
    <source>
        <dbReference type="PROSITE" id="PS50089"/>
    </source>
</evidence>
<dbReference type="Gene3D" id="3.30.40.10">
    <property type="entry name" value="Zinc/RING finger domain, C3HC4 (zinc finger)"/>
    <property type="match status" value="1"/>
</dbReference>
<feature type="compositionally biased region" description="Basic and acidic residues" evidence="16">
    <location>
        <begin position="277"/>
        <end position="292"/>
    </location>
</feature>
<feature type="coiled-coil region" evidence="15">
    <location>
        <begin position="390"/>
        <end position="427"/>
    </location>
</feature>
<proteinExistence type="inferred from homology"/>
<dbReference type="PROSITE" id="PS50089">
    <property type="entry name" value="ZF_RING_2"/>
    <property type="match status" value="1"/>
</dbReference>
<feature type="domain" description="RING-type" evidence="17">
    <location>
        <begin position="628"/>
        <end position="667"/>
    </location>
</feature>
<accession>A0AAD8PEJ1</accession>
<keyword evidence="9 14" id="KW-0862">Zinc</keyword>
<evidence type="ECO:0000256" key="12">
    <source>
        <dbReference type="ARBA" id="ARBA00023242"/>
    </source>
</evidence>
<feature type="coiled-coil region" evidence="15">
    <location>
        <begin position="490"/>
        <end position="542"/>
    </location>
</feature>
<evidence type="ECO:0000256" key="15">
    <source>
        <dbReference type="SAM" id="Coils"/>
    </source>
</evidence>
<dbReference type="InterPro" id="IPR018957">
    <property type="entry name" value="Znf_C3HC4_RING-type"/>
</dbReference>
<comment type="catalytic activity">
    <reaction evidence="1 14">
        <text>S-ubiquitinyl-[E2 ubiquitin-conjugating enzyme]-L-cysteine + [acceptor protein]-L-lysine = [E2 ubiquitin-conjugating enzyme]-L-cysteine + N(6)-ubiquitinyl-[acceptor protein]-L-lysine.</text>
        <dbReference type="EC" id="2.3.2.27"/>
    </reaction>
</comment>
<evidence type="ECO:0000313" key="19">
    <source>
        <dbReference type="Proteomes" id="UP001230268"/>
    </source>
</evidence>
<evidence type="ECO:0000313" key="18">
    <source>
        <dbReference type="EMBL" id="KAK1443895.1"/>
    </source>
</evidence>
<evidence type="ECO:0000256" key="5">
    <source>
        <dbReference type="ARBA" id="ARBA00022679"/>
    </source>
</evidence>
<evidence type="ECO:0000256" key="2">
    <source>
        <dbReference type="ARBA" id="ARBA00004123"/>
    </source>
</evidence>
<evidence type="ECO:0000256" key="7">
    <source>
        <dbReference type="ARBA" id="ARBA00022771"/>
    </source>
</evidence>
<keyword evidence="19" id="KW-1185">Reference proteome</keyword>
<dbReference type="EC" id="2.3.2.27" evidence="14"/>
<dbReference type="GO" id="GO:0006325">
    <property type="term" value="P:chromatin organization"/>
    <property type="evidence" value="ECO:0007669"/>
    <property type="project" value="UniProtKB-KW"/>
</dbReference>
<dbReference type="PANTHER" id="PTHR23163">
    <property type="entry name" value="RING FINGER PROTEIN-RELATED"/>
    <property type="match status" value="1"/>
</dbReference>
<keyword evidence="12 14" id="KW-0539">Nucleus</keyword>
<dbReference type="GO" id="GO:0033503">
    <property type="term" value="C:HULC complex"/>
    <property type="evidence" value="ECO:0007669"/>
    <property type="project" value="TreeGrafter"/>
</dbReference>
<dbReference type="GO" id="GO:0005634">
    <property type="term" value="C:nucleus"/>
    <property type="evidence" value="ECO:0007669"/>
    <property type="project" value="UniProtKB-SubCell"/>
</dbReference>
<feature type="coiled-coil region" evidence="15">
    <location>
        <begin position="319"/>
        <end position="346"/>
    </location>
</feature>
<evidence type="ECO:0000256" key="16">
    <source>
        <dbReference type="SAM" id="MobiDB-lite"/>
    </source>
</evidence>
<evidence type="ECO:0000256" key="4">
    <source>
        <dbReference type="ARBA" id="ARBA00005555"/>
    </source>
</evidence>
<dbReference type="GO" id="GO:0008270">
    <property type="term" value="F:zinc ion binding"/>
    <property type="evidence" value="ECO:0007669"/>
    <property type="project" value="UniProtKB-KW"/>
</dbReference>
<evidence type="ECO:0000256" key="13">
    <source>
        <dbReference type="PROSITE-ProRule" id="PRU00175"/>
    </source>
</evidence>
<evidence type="ECO:0000256" key="11">
    <source>
        <dbReference type="ARBA" id="ARBA00023054"/>
    </source>
</evidence>
<reference evidence="18" key="1">
    <citation type="submission" date="2023-08" db="EMBL/GenBank/DDBJ databases">
        <title>Draft sequence of the Babesia gibsoni genome.</title>
        <authorList>
            <person name="Yamagishi J.Y."/>
            <person name="Xuan X.X."/>
        </authorList>
    </citation>
    <scope>NUCLEOTIDE SEQUENCE</scope>
    <source>
        <strain evidence="18">Azabu</strain>
    </source>
</reference>
<keyword evidence="7 13" id="KW-0863">Zinc-finger</keyword>
<evidence type="ECO:0000256" key="1">
    <source>
        <dbReference type="ARBA" id="ARBA00000900"/>
    </source>
</evidence>
<keyword evidence="5 14" id="KW-0808">Transferase</keyword>
<dbReference type="Proteomes" id="UP001230268">
    <property type="component" value="Unassembled WGS sequence"/>
</dbReference>
<dbReference type="SMART" id="SM00184">
    <property type="entry name" value="RING"/>
    <property type="match status" value="1"/>
</dbReference>
<evidence type="ECO:0000256" key="8">
    <source>
        <dbReference type="ARBA" id="ARBA00022786"/>
    </source>
</evidence>
<keyword evidence="8 14" id="KW-0833">Ubl conjugation pathway</keyword>
<gene>
    <name evidence="18" type="ORF">BgAZ_207710</name>
</gene>
<dbReference type="EMBL" id="JAVEPI010000002">
    <property type="protein sequence ID" value="KAK1443895.1"/>
    <property type="molecule type" value="Genomic_DNA"/>
</dbReference>
<dbReference type="InterPro" id="IPR013956">
    <property type="entry name" value="E3_ubiquit_lig_Bre1"/>
</dbReference>
<dbReference type="InterPro" id="IPR017907">
    <property type="entry name" value="Znf_RING_CS"/>
</dbReference>
<dbReference type="SUPFAM" id="SSF57850">
    <property type="entry name" value="RING/U-box"/>
    <property type="match status" value="1"/>
</dbReference>
<organism evidence="18 19">
    <name type="scientific">Babesia gibsoni</name>
    <dbReference type="NCBI Taxonomy" id="33632"/>
    <lineage>
        <taxon>Eukaryota</taxon>
        <taxon>Sar</taxon>
        <taxon>Alveolata</taxon>
        <taxon>Apicomplexa</taxon>
        <taxon>Aconoidasida</taxon>
        <taxon>Piroplasmida</taxon>
        <taxon>Babesiidae</taxon>
        <taxon>Babesia</taxon>
    </lineage>
</organism>
<dbReference type="CDD" id="cd16499">
    <property type="entry name" value="RING-HC_Bre1-like"/>
    <property type="match status" value="1"/>
</dbReference>
<dbReference type="AlphaFoldDB" id="A0AAD8PEJ1"/>
<keyword evidence="10 14" id="KW-0156">Chromatin regulator</keyword>
<dbReference type="GO" id="GO:0016567">
    <property type="term" value="P:protein ubiquitination"/>
    <property type="evidence" value="ECO:0007669"/>
    <property type="project" value="UniProtKB-UniRule"/>
</dbReference>
<dbReference type="Pfam" id="PF00097">
    <property type="entry name" value="zf-C3HC4"/>
    <property type="match status" value="1"/>
</dbReference>
<evidence type="ECO:0000256" key="10">
    <source>
        <dbReference type="ARBA" id="ARBA00022853"/>
    </source>
</evidence>
<dbReference type="PANTHER" id="PTHR23163:SF0">
    <property type="entry name" value="E3 UBIQUITIN-PROTEIN LIGASE BRE1"/>
    <property type="match status" value="1"/>
</dbReference>
<evidence type="ECO:0000256" key="14">
    <source>
        <dbReference type="RuleBase" id="RU365038"/>
    </source>
</evidence>
<keyword evidence="11 14" id="KW-0175">Coiled coil</keyword>
<sequence length="681" mass="78310">MLPFKRRKGDSVESPVELPLVDASLTEEVIWKLRENVEDYRRKTDRLDYQNRKLSRDNYRLKRLCSSIGSLWDVLNEDVEALVSSACLVPDPNPSVCATNLIDTLLETMLPLSVKEGNNDDGDDSRCLVVGTDDFTNGPDAKGGSQNDTEGTDDNYDEVLKQHMESFNKKKTTLLTHVKHLEESLREHSKGRYPMEATQDVHEELATERLKNRVLQLSTRLLCDSVSEMRDEVNKKIKKCHTLEIETSRLSKVNAELRYRLNLAQTELTAKQTQESESAKQEETKGASHIEPADENQGTSKVEKVEDITKEMIIGSAVYARIFDHAKKLDDELGRLERENASLRSIVENGNQDEDKKTIQFFNTHEDLYSKMIKRIEDCEQNIVPLKAEIIKMREREEELQSLLKGINEERDRIMEELKKRDQKLQEVSQTSAKISKAFGDSHSGGHKAAVPIDYQEQIQNLAQELDEISGAFEEKIVFTEGLMQQVKEARQYREKCSTLEVTVRTLQDKMTRMTTVYDNRAGTMQKQIEKSENRADVYRKNWVECFKRASHYEKQRNTSMSALCESQSLYRRCFREKKELLNHIMQLKSQGTLTALGSVSVEATVEPGSGLFNVMQENDVLRRRMTCTVCSEDFRDHCITICGHVFCKACISDNIKSRNRKCPVCKVTFDKRDVQRLFLD</sequence>
<comment type="similarity">
    <text evidence="4 14">Belongs to the BRE1 family.</text>
</comment>
<dbReference type="InterPro" id="IPR001841">
    <property type="entry name" value="Znf_RING"/>
</dbReference>
<comment type="caution">
    <text evidence="18">The sequence shown here is derived from an EMBL/GenBank/DDBJ whole genome shotgun (WGS) entry which is preliminary data.</text>
</comment>
<evidence type="ECO:0000256" key="6">
    <source>
        <dbReference type="ARBA" id="ARBA00022723"/>
    </source>
</evidence>
<dbReference type="PROSITE" id="PS00518">
    <property type="entry name" value="ZF_RING_1"/>
    <property type="match status" value="1"/>
</dbReference>
<protein>
    <recommendedName>
        <fullName evidence="14">E3 ubiquitin protein ligase</fullName>
        <ecNumber evidence="14">2.3.2.27</ecNumber>
    </recommendedName>
</protein>
<feature type="region of interest" description="Disordered" evidence="16">
    <location>
        <begin position="268"/>
        <end position="303"/>
    </location>
</feature>
<comment type="pathway">
    <text evidence="3 14">Protein modification; protein ubiquitination.</text>
</comment>